<gene>
    <name evidence="2" type="ORF">MSVAZ_2689</name>
</gene>
<dbReference type="GO" id="GO:0043546">
    <property type="term" value="F:molybdopterin cofactor binding"/>
    <property type="evidence" value="ECO:0007669"/>
    <property type="project" value="InterPro"/>
</dbReference>
<dbReference type="SUPFAM" id="SSF50692">
    <property type="entry name" value="ADC-like"/>
    <property type="match status" value="1"/>
</dbReference>
<dbReference type="STRING" id="1434123.MSVAZ_2689"/>
<dbReference type="PIRSF" id="PIRSF015873">
    <property type="entry name" value="FwdD"/>
    <property type="match status" value="1"/>
</dbReference>
<dbReference type="AlphaFoldDB" id="A0A0E3Q606"/>
<name>A0A0E3Q606_9EURY</name>
<keyword evidence="3" id="KW-1185">Reference proteome</keyword>
<feature type="domain" description="Molybdopterin dinucleotide-binding" evidence="1">
    <location>
        <begin position="5"/>
        <end position="103"/>
    </location>
</feature>
<organism evidence="2 3">
    <name type="scientific">Methanosarcina vacuolata Z-761</name>
    <dbReference type="NCBI Taxonomy" id="1434123"/>
    <lineage>
        <taxon>Archaea</taxon>
        <taxon>Methanobacteriati</taxon>
        <taxon>Methanobacteriota</taxon>
        <taxon>Stenosarchaea group</taxon>
        <taxon>Methanomicrobia</taxon>
        <taxon>Methanosarcinales</taxon>
        <taxon>Methanosarcinaceae</taxon>
        <taxon>Methanosarcina</taxon>
    </lineage>
</organism>
<dbReference type="EC" id="1.2.99.5" evidence="2"/>
<dbReference type="EMBL" id="CP009520">
    <property type="protein sequence ID" value="AKB44958.1"/>
    <property type="molecule type" value="Genomic_DNA"/>
</dbReference>
<evidence type="ECO:0000259" key="1">
    <source>
        <dbReference type="Pfam" id="PF01568"/>
    </source>
</evidence>
<reference evidence="2 3" key="1">
    <citation type="submission" date="2014-07" db="EMBL/GenBank/DDBJ databases">
        <title>Methanogenic archaea and the global carbon cycle.</title>
        <authorList>
            <person name="Henriksen J.R."/>
            <person name="Luke J."/>
            <person name="Reinhart S."/>
            <person name="Benedict M.N."/>
            <person name="Youngblut N.D."/>
            <person name="Metcalf M.E."/>
            <person name="Whitaker R.J."/>
            <person name="Metcalf W.W."/>
        </authorList>
    </citation>
    <scope>NUCLEOTIDE SEQUENCE [LARGE SCALE GENOMIC DNA]</scope>
    <source>
        <strain evidence="2 3">Z-761</strain>
    </source>
</reference>
<sequence length="131" mass="14182">MEVLLLTGSTIEEGRLAKGGDKFTDEYTLECASCWISPVDFESLCSPSKVKVTSENGKYSIVVYTKCTDAVQPGQVFMPRAIWSNVVIDPDTLSTGSPLYKGAPVTIEPTEEEVLSAEEIVLKVYIGGRGV</sequence>
<dbReference type="RefSeq" id="WP_048124112.1">
    <property type="nucleotide sequence ID" value="NZ_CP009520.1"/>
</dbReference>
<dbReference type="Gene3D" id="2.40.40.20">
    <property type="match status" value="1"/>
</dbReference>
<dbReference type="GeneID" id="24811194"/>
<dbReference type="PATRIC" id="fig|1434123.4.peg.3302"/>
<dbReference type="Pfam" id="PF01568">
    <property type="entry name" value="Molydop_binding"/>
    <property type="match status" value="1"/>
</dbReference>
<proteinExistence type="predicted"/>
<dbReference type="GO" id="GO:0016491">
    <property type="term" value="F:oxidoreductase activity"/>
    <property type="evidence" value="ECO:0007669"/>
    <property type="project" value="UniProtKB-KW"/>
</dbReference>
<dbReference type="InterPro" id="IPR012040">
    <property type="entry name" value="Formylmethanofuran_DH_dsu"/>
</dbReference>
<dbReference type="KEGG" id="mvc:MSVAZ_2689"/>
<dbReference type="InterPro" id="IPR006657">
    <property type="entry name" value="MoPterin_dinucl-bd_dom"/>
</dbReference>
<keyword evidence="2" id="KW-0560">Oxidoreductase</keyword>
<dbReference type="InterPro" id="IPR009010">
    <property type="entry name" value="Asp_de-COase-like_dom_sf"/>
</dbReference>
<dbReference type="Proteomes" id="UP000033096">
    <property type="component" value="Chromosome"/>
</dbReference>
<evidence type="ECO:0000313" key="2">
    <source>
        <dbReference type="EMBL" id="AKB44958.1"/>
    </source>
</evidence>
<dbReference type="HOGENOM" id="CLU_123704_0_0_2"/>
<evidence type="ECO:0000313" key="3">
    <source>
        <dbReference type="Proteomes" id="UP000033096"/>
    </source>
</evidence>
<protein>
    <submittedName>
        <fullName evidence="2">Formylmethanofuran dehydrogenase (Molybdenum) subunit D</fullName>
        <ecNumber evidence="2">1.2.99.5</ecNumber>
    </submittedName>
</protein>
<accession>A0A0E3Q606</accession>